<name>A0A9J7HTC3_BRAFL</name>
<feature type="compositionally biased region" description="Basic residues" evidence="1">
    <location>
        <begin position="79"/>
        <end position="90"/>
    </location>
</feature>
<reference evidence="2" key="1">
    <citation type="journal article" date="2020" name="Nat. Ecol. Evol.">
        <title>Deeply conserved synteny resolves early events in vertebrate evolution.</title>
        <authorList>
            <person name="Simakov O."/>
            <person name="Marletaz F."/>
            <person name="Yue J.X."/>
            <person name="O'Connell B."/>
            <person name="Jenkins J."/>
            <person name="Brandt A."/>
            <person name="Calef R."/>
            <person name="Tung C.H."/>
            <person name="Huang T.K."/>
            <person name="Schmutz J."/>
            <person name="Satoh N."/>
            <person name="Yu J.K."/>
            <person name="Putnam N.H."/>
            <person name="Green R.E."/>
            <person name="Rokhsar D.S."/>
        </authorList>
    </citation>
    <scope>NUCLEOTIDE SEQUENCE [LARGE SCALE GENOMIC DNA]</scope>
    <source>
        <strain evidence="2">S238N-H82</strain>
    </source>
</reference>
<proteinExistence type="predicted"/>
<feature type="compositionally biased region" description="Basic and acidic residues" evidence="1">
    <location>
        <begin position="56"/>
        <end position="73"/>
    </location>
</feature>
<evidence type="ECO:0000313" key="3">
    <source>
        <dbReference type="RefSeq" id="XP_035663062.1"/>
    </source>
</evidence>
<feature type="compositionally biased region" description="Basic residues" evidence="1">
    <location>
        <begin position="140"/>
        <end position="160"/>
    </location>
</feature>
<feature type="compositionally biased region" description="Basic and acidic residues" evidence="1">
    <location>
        <begin position="25"/>
        <end position="41"/>
    </location>
</feature>
<keyword evidence="2" id="KW-1185">Reference proteome</keyword>
<sequence>MPKEGKQKKYRVDWTQRAAMSAKIRQNDALHREERESRREQFNFLLPPGMTLPLQHRVEEQTRALSRPHDKAVLTKRPVTQKRRDGRKKPYGSSWRVGDGEFTDDDRSPSRDRQGQDRHGSGQLKSCQQGTSYASFKTAVSKRTRTVKRRDRRRQPYNSS</sequence>
<dbReference type="RefSeq" id="XP_035663062.1">
    <property type="nucleotide sequence ID" value="XM_035807169.1"/>
</dbReference>
<accession>A0A9J7HTC3</accession>
<evidence type="ECO:0000256" key="1">
    <source>
        <dbReference type="SAM" id="MobiDB-lite"/>
    </source>
</evidence>
<reference evidence="3 4" key="2">
    <citation type="submission" date="2025-04" db="UniProtKB">
        <authorList>
            <consortium name="RefSeq"/>
        </authorList>
    </citation>
    <scope>IDENTIFICATION</scope>
    <source>
        <strain evidence="3 4">S238N-H82</strain>
        <tissue evidence="3 4">Testes</tissue>
    </source>
</reference>
<feature type="region of interest" description="Disordered" evidence="1">
    <location>
        <begin position="23"/>
        <end position="160"/>
    </location>
</feature>
<dbReference type="RefSeq" id="XP_035663289.1">
    <property type="nucleotide sequence ID" value="XM_035807396.1"/>
</dbReference>
<evidence type="ECO:0000313" key="2">
    <source>
        <dbReference type="Proteomes" id="UP000001554"/>
    </source>
</evidence>
<gene>
    <name evidence="3" type="primary">LOC118406824</name>
    <name evidence="4" type="synonym">LOC118406989</name>
</gene>
<dbReference type="GeneID" id="118406824"/>
<dbReference type="KEGG" id="bfo:118406989"/>
<evidence type="ECO:0000313" key="4">
    <source>
        <dbReference type="RefSeq" id="XP_035663289.1"/>
    </source>
</evidence>
<feature type="compositionally biased region" description="Polar residues" evidence="1">
    <location>
        <begin position="123"/>
        <end position="135"/>
    </location>
</feature>
<dbReference type="Proteomes" id="UP000001554">
    <property type="component" value="Chromosome 19"/>
</dbReference>
<dbReference type="AlphaFoldDB" id="A0A9J7HTC3"/>
<feature type="compositionally biased region" description="Basic and acidic residues" evidence="1">
    <location>
        <begin position="105"/>
        <end position="120"/>
    </location>
</feature>
<organism evidence="2 3">
    <name type="scientific">Branchiostoma floridae</name>
    <name type="common">Florida lancelet</name>
    <name type="synonym">Amphioxus</name>
    <dbReference type="NCBI Taxonomy" id="7739"/>
    <lineage>
        <taxon>Eukaryota</taxon>
        <taxon>Metazoa</taxon>
        <taxon>Chordata</taxon>
        <taxon>Cephalochordata</taxon>
        <taxon>Leptocardii</taxon>
        <taxon>Amphioxiformes</taxon>
        <taxon>Branchiostomatidae</taxon>
        <taxon>Branchiostoma</taxon>
    </lineage>
</organism>
<dbReference type="KEGG" id="bfo:118406824"/>
<protein>
    <submittedName>
        <fullName evidence="3">Uncharacterized protein LOC118406824</fullName>
    </submittedName>
    <submittedName>
        <fullName evidence="4">Uncharacterized protein LOC118406989</fullName>
    </submittedName>
</protein>